<evidence type="ECO:0000313" key="3">
    <source>
        <dbReference type="EMBL" id="JAS77929.1"/>
    </source>
</evidence>
<gene>
    <name evidence="3" type="ORF">g.33515</name>
</gene>
<keyword evidence="2" id="KW-0472">Membrane</keyword>
<sequence length="203" mass="22252">TVSQCGDHCQSVCRGRSVSEVSVMWTLCGLLLTVLCGRATSWMSGRPRPSNEFGIDSRPSGDDQGRPNPVRPRPSSPWGSSEENDSWENQSGRRTTPRPIWSVDTDSTESSYNSKRSISQQKCEEYSKSVSETINVLPLSLNAEAVPLKVQKCDFSAVKLIVGGEASELGEFPHMAALGFQSSNSRDIVWNCGGTLISERYVM</sequence>
<dbReference type="SUPFAM" id="SSF50494">
    <property type="entry name" value="Trypsin-like serine proteases"/>
    <property type="match status" value="1"/>
</dbReference>
<dbReference type="EMBL" id="GECU01029777">
    <property type="protein sequence ID" value="JAS77929.1"/>
    <property type="molecule type" value="Transcribed_RNA"/>
</dbReference>
<feature type="transmembrane region" description="Helical" evidence="2">
    <location>
        <begin position="22"/>
        <end position="40"/>
    </location>
</feature>
<dbReference type="Gene3D" id="2.40.10.10">
    <property type="entry name" value="Trypsin-like serine proteases"/>
    <property type="match status" value="1"/>
</dbReference>
<dbReference type="AlphaFoldDB" id="A0A1B6HTF2"/>
<name>A0A1B6HTF2_9HEMI</name>
<protein>
    <submittedName>
        <fullName evidence="3">Uncharacterized protein</fullName>
    </submittedName>
</protein>
<proteinExistence type="predicted"/>
<feature type="non-terminal residue" evidence="3">
    <location>
        <position position="203"/>
    </location>
</feature>
<dbReference type="InterPro" id="IPR043504">
    <property type="entry name" value="Peptidase_S1_PA_chymotrypsin"/>
</dbReference>
<dbReference type="InterPro" id="IPR009003">
    <property type="entry name" value="Peptidase_S1_PA"/>
</dbReference>
<reference evidence="3" key="1">
    <citation type="submission" date="2015-11" db="EMBL/GenBank/DDBJ databases">
        <title>De novo transcriptome assembly of four potential Pierce s Disease insect vectors from Arizona vineyards.</title>
        <authorList>
            <person name="Tassone E.E."/>
        </authorList>
    </citation>
    <scope>NUCLEOTIDE SEQUENCE</scope>
</reference>
<evidence type="ECO:0000256" key="2">
    <source>
        <dbReference type="SAM" id="Phobius"/>
    </source>
</evidence>
<keyword evidence="2" id="KW-0812">Transmembrane</keyword>
<organism evidence="3">
    <name type="scientific">Homalodisca liturata</name>
    <dbReference type="NCBI Taxonomy" id="320908"/>
    <lineage>
        <taxon>Eukaryota</taxon>
        <taxon>Metazoa</taxon>
        <taxon>Ecdysozoa</taxon>
        <taxon>Arthropoda</taxon>
        <taxon>Hexapoda</taxon>
        <taxon>Insecta</taxon>
        <taxon>Pterygota</taxon>
        <taxon>Neoptera</taxon>
        <taxon>Paraneoptera</taxon>
        <taxon>Hemiptera</taxon>
        <taxon>Auchenorrhyncha</taxon>
        <taxon>Membracoidea</taxon>
        <taxon>Cicadellidae</taxon>
        <taxon>Cicadellinae</taxon>
        <taxon>Proconiini</taxon>
        <taxon>Homalodisca</taxon>
    </lineage>
</organism>
<evidence type="ECO:0000256" key="1">
    <source>
        <dbReference type="SAM" id="MobiDB-lite"/>
    </source>
</evidence>
<feature type="compositionally biased region" description="Polar residues" evidence="1">
    <location>
        <begin position="104"/>
        <end position="116"/>
    </location>
</feature>
<keyword evidence="2" id="KW-1133">Transmembrane helix</keyword>
<accession>A0A1B6HTF2</accession>
<feature type="non-terminal residue" evidence="3">
    <location>
        <position position="1"/>
    </location>
</feature>
<feature type="region of interest" description="Disordered" evidence="1">
    <location>
        <begin position="46"/>
        <end position="116"/>
    </location>
</feature>